<dbReference type="Pfam" id="PF11932">
    <property type="entry name" value="DUF3450"/>
    <property type="match status" value="1"/>
</dbReference>
<feature type="signal peptide" evidence="1">
    <location>
        <begin position="1"/>
        <end position="26"/>
    </location>
</feature>
<keyword evidence="1" id="KW-0732">Signal</keyword>
<evidence type="ECO:0000313" key="3">
    <source>
        <dbReference type="Proteomes" id="UP000622317"/>
    </source>
</evidence>
<accession>A0A927IJ55</accession>
<protein>
    <submittedName>
        <fullName evidence="2">DUF3450 family protein</fullName>
    </submittedName>
</protein>
<dbReference type="Proteomes" id="UP000622317">
    <property type="component" value="Unassembled WGS sequence"/>
</dbReference>
<evidence type="ECO:0000256" key="1">
    <source>
        <dbReference type="SAM" id="SignalP"/>
    </source>
</evidence>
<dbReference type="EMBL" id="JACYFG010000042">
    <property type="protein sequence ID" value="MBD5781499.1"/>
    <property type="molecule type" value="Genomic_DNA"/>
</dbReference>
<comment type="caution">
    <text evidence="2">The sequence shown here is derived from an EMBL/GenBank/DDBJ whole genome shotgun (WGS) entry which is preliminary data.</text>
</comment>
<proteinExistence type="predicted"/>
<sequence>MIPRSALLLIAIPICCLASQTTSAQALDSLKDATDRWIQTRNRISKEKSQWITEKQLLEGSVDTLRSTQEILEENVAILEMQSQEIATAIKEAEFKVAQFEETNGIIETQVSVYEERIQKLAKRLPSPLIDKIAPLLRKIPKANGTKVPTPNRLQNVVAISTLIDEFNNDLTLAHTIKELDDGSVIEVRVLYWGLAGAYASNVDGSKAWVITPHEGEWQWTPATSPERQTAIKSLFDVYDKTIDPKLVSVPFTFQNEGGEK</sequence>
<dbReference type="InterPro" id="IPR016866">
    <property type="entry name" value="UCP028069"/>
</dbReference>
<evidence type="ECO:0000313" key="2">
    <source>
        <dbReference type="EMBL" id="MBD5781499.1"/>
    </source>
</evidence>
<reference evidence="2" key="1">
    <citation type="submission" date="2020-09" db="EMBL/GenBank/DDBJ databases">
        <title>Pelagicoccus enzymogenes sp. nov. with an EPS production, isolated from marine sediment.</title>
        <authorList>
            <person name="Feng X."/>
        </authorList>
    </citation>
    <scope>NUCLEOTIDE SEQUENCE</scope>
    <source>
        <strain evidence="2">NFK12</strain>
    </source>
</reference>
<name>A0A927IJ55_9BACT</name>
<keyword evidence="3" id="KW-1185">Reference proteome</keyword>
<organism evidence="2 3">
    <name type="scientific">Pelagicoccus enzymogenes</name>
    <dbReference type="NCBI Taxonomy" id="2773457"/>
    <lineage>
        <taxon>Bacteria</taxon>
        <taxon>Pseudomonadati</taxon>
        <taxon>Verrucomicrobiota</taxon>
        <taxon>Opitutia</taxon>
        <taxon>Puniceicoccales</taxon>
        <taxon>Pelagicoccaceae</taxon>
        <taxon>Pelagicoccus</taxon>
    </lineage>
</organism>
<feature type="chain" id="PRO_5036690879" evidence="1">
    <location>
        <begin position="27"/>
        <end position="261"/>
    </location>
</feature>
<dbReference type="AlphaFoldDB" id="A0A927IJ55"/>
<gene>
    <name evidence="2" type="ORF">IEN85_18505</name>
</gene>
<dbReference type="RefSeq" id="WP_191618597.1">
    <property type="nucleotide sequence ID" value="NZ_JACYFG010000042.1"/>
</dbReference>
<dbReference type="SUPFAM" id="SSF57997">
    <property type="entry name" value="Tropomyosin"/>
    <property type="match status" value="1"/>
</dbReference>